<evidence type="ECO:0000313" key="3">
    <source>
        <dbReference type="Proteomes" id="UP001279410"/>
    </source>
</evidence>
<keyword evidence="3" id="KW-1185">Reference proteome</keyword>
<proteinExistence type="predicted"/>
<evidence type="ECO:0000313" key="2">
    <source>
        <dbReference type="EMBL" id="GLD61421.1"/>
    </source>
</evidence>
<organism evidence="2 3">
    <name type="scientific">Lates japonicus</name>
    <name type="common">Japanese lates</name>
    <dbReference type="NCBI Taxonomy" id="270547"/>
    <lineage>
        <taxon>Eukaryota</taxon>
        <taxon>Metazoa</taxon>
        <taxon>Chordata</taxon>
        <taxon>Craniata</taxon>
        <taxon>Vertebrata</taxon>
        <taxon>Euteleostomi</taxon>
        <taxon>Actinopterygii</taxon>
        <taxon>Neopterygii</taxon>
        <taxon>Teleostei</taxon>
        <taxon>Neoteleostei</taxon>
        <taxon>Acanthomorphata</taxon>
        <taxon>Carangaria</taxon>
        <taxon>Carangaria incertae sedis</taxon>
        <taxon>Centropomidae</taxon>
        <taxon>Lates</taxon>
    </lineage>
</organism>
<keyword evidence="1" id="KW-0812">Transmembrane</keyword>
<name>A0AAD3MWX9_LATJO</name>
<reference evidence="2" key="1">
    <citation type="submission" date="2022-08" db="EMBL/GenBank/DDBJ databases">
        <title>Genome sequencing of akame (Lates japonicus).</title>
        <authorList>
            <person name="Hashiguchi Y."/>
            <person name="Takahashi H."/>
        </authorList>
    </citation>
    <scope>NUCLEOTIDE SEQUENCE</scope>
    <source>
        <strain evidence="2">Kochi</strain>
    </source>
</reference>
<gene>
    <name evidence="2" type="ORF">AKAME5_001323000</name>
</gene>
<protein>
    <submittedName>
        <fullName evidence="2">Palmitoyltransferase ZDHHC12-B-like protein</fullName>
    </submittedName>
</protein>
<dbReference type="AlphaFoldDB" id="A0AAD3MWX9"/>
<feature type="transmembrane region" description="Helical" evidence="1">
    <location>
        <begin position="133"/>
        <end position="151"/>
    </location>
</feature>
<keyword evidence="1" id="KW-0472">Membrane</keyword>
<accession>A0AAD3MWX9</accession>
<evidence type="ECO:0000256" key="1">
    <source>
        <dbReference type="SAM" id="Phobius"/>
    </source>
</evidence>
<dbReference type="Proteomes" id="UP001279410">
    <property type="component" value="Unassembled WGS sequence"/>
</dbReference>
<keyword evidence="1" id="KW-1133">Transmembrane helix</keyword>
<comment type="caution">
    <text evidence="2">The sequence shown here is derived from an EMBL/GenBank/DDBJ whole genome shotgun (WGS) entry which is preliminary data.</text>
</comment>
<dbReference type="EMBL" id="BRZM01000045">
    <property type="protein sequence ID" value="GLD61421.1"/>
    <property type="molecule type" value="Genomic_DNA"/>
</dbReference>
<sequence length="193" mass="21460">MAPGMCFGPRFWSGPTHHRADLGHYLICSCAAPQPMRREALSDDVNAAFVASTTTALDPEELRGREEPPLVHRLPAGAAARSAMGSSLCTSVHRHLFPLNKCPYLVWSFLASRGAMWFRVSRFRTSGTGRCRGVFSVVVVLLLCYHLYLLVSINCTTWEFMSVPDHKYLKNCGEENRSTRRLLQPGISSASTE</sequence>